<accession>A0A7W7VXK0</accession>
<comment type="caution">
    <text evidence="2">The sequence shown here is derived from an EMBL/GenBank/DDBJ whole genome shotgun (WGS) entry which is preliminary data.</text>
</comment>
<protein>
    <submittedName>
        <fullName evidence="2">Uncharacterized protein</fullName>
    </submittedName>
</protein>
<dbReference type="RefSeq" id="WP_184938746.1">
    <property type="nucleotide sequence ID" value="NZ_JACHJV010000001.1"/>
</dbReference>
<dbReference type="AlphaFoldDB" id="A0A7W7VXK0"/>
<gene>
    <name evidence="2" type="ORF">FHR34_005031</name>
</gene>
<dbReference type="Proteomes" id="UP000540506">
    <property type="component" value="Unassembled WGS sequence"/>
</dbReference>
<proteinExistence type="predicted"/>
<evidence type="ECO:0000313" key="3">
    <source>
        <dbReference type="Proteomes" id="UP000540506"/>
    </source>
</evidence>
<feature type="region of interest" description="Disordered" evidence="1">
    <location>
        <begin position="80"/>
        <end position="104"/>
    </location>
</feature>
<sequence>MASGQFKALTDLKSAFGKLGDDSSALLDAMRVKVDEINKFNKDSAGTDDIGKQYHQTVDQPTKDLTDLLGQVRDAFDNAGKNGQDASDLFNSTDQDLTNHVNGS</sequence>
<evidence type="ECO:0000313" key="2">
    <source>
        <dbReference type="EMBL" id="MBB4926038.1"/>
    </source>
</evidence>
<dbReference type="EMBL" id="JACHJV010000001">
    <property type="protein sequence ID" value="MBB4926038.1"/>
    <property type="molecule type" value="Genomic_DNA"/>
</dbReference>
<organism evidence="2 3">
    <name type="scientific">Kitasatospora kifunensis</name>
    <name type="common">Streptomyces kifunensis</name>
    <dbReference type="NCBI Taxonomy" id="58351"/>
    <lineage>
        <taxon>Bacteria</taxon>
        <taxon>Bacillati</taxon>
        <taxon>Actinomycetota</taxon>
        <taxon>Actinomycetes</taxon>
        <taxon>Kitasatosporales</taxon>
        <taxon>Streptomycetaceae</taxon>
        <taxon>Kitasatospora</taxon>
    </lineage>
</organism>
<feature type="compositionally biased region" description="Polar residues" evidence="1">
    <location>
        <begin position="89"/>
        <end position="104"/>
    </location>
</feature>
<keyword evidence="3" id="KW-1185">Reference proteome</keyword>
<evidence type="ECO:0000256" key="1">
    <source>
        <dbReference type="SAM" id="MobiDB-lite"/>
    </source>
</evidence>
<reference evidence="2 3" key="1">
    <citation type="submission" date="2020-08" db="EMBL/GenBank/DDBJ databases">
        <title>Sequencing the genomes of 1000 actinobacteria strains.</title>
        <authorList>
            <person name="Klenk H.-P."/>
        </authorList>
    </citation>
    <scope>NUCLEOTIDE SEQUENCE [LARGE SCALE GENOMIC DNA]</scope>
    <source>
        <strain evidence="2 3">DSM 41654</strain>
    </source>
</reference>
<name>A0A7W7VXK0_KITKI</name>